<gene>
    <name evidence="1" type="ORF">MKK02DRAFT_28022</name>
</gene>
<proteinExistence type="predicted"/>
<dbReference type="EMBL" id="JAKWFO010000006">
    <property type="protein sequence ID" value="KAI9634896.1"/>
    <property type="molecule type" value="Genomic_DNA"/>
</dbReference>
<evidence type="ECO:0000313" key="1">
    <source>
        <dbReference type="EMBL" id="KAI9634896.1"/>
    </source>
</evidence>
<comment type="caution">
    <text evidence="1">The sequence shown here is derived from an EMBL/GenBank/DDBJ whole genome shotgun (WGS) entry which is preliminary data.</text>
</comment>
<protein>
    <submittedName>
        <fullName evidence="1">Uncharacterized protein</fullName>
    </submittedName>
</protein>
<accession>A0AA38H7B1</accession>
<reference evidence="1" key="1">
    <citation type="journal article" date="2022" name="G3 (Bethesda)">
        <title>High quality genome of the basidiomycete yeast Dioszegia hungarica PDD-24b-2 isolated from cloud water.</title>
        <authorList>
            <person name="Jarrige D."/>
            <person name="Haridas S."/>
            <person name="Bleykasten-Grosshans C."/>
            <person name="Joly M."/>
            <person name="Nadalig T."/>
            <person name="Sancelme M."/>
            <person name="Vuilleumier S."/>
            <person name="Grigoriev I.V."/>
            <person name="Amato P."/>
            <person name="Bringel F."/>
        </authorList>
    </citation>
    <scope>NUCLEOTIDE SEQUENCE</scope>
    <source>
        <strain evidence="1">PDD-24b-2</strain>
    </source>
</reference>
<evidence type="ECO:0000313" key="2">
    <source>
        <dbReference type="Proteomes" id="UP001164286"/>
    </source>
</evidence>
<dbReference type="RefSeq" id="XP_052944673.1">
    <property type="nucleotide sequence ID" value="XM_053087467.1"/>
</dbReference>
<keyword evidence="2" id="KW-1185">Reference proteome</keyword>
<dbReference type="AlphaFoldDB" id="A0AA38H7B1"/>
<name>A0AA38H7B1_9TREE</name>
<sequence length="276" mass="30778">MSFNAPKGSTQGDDRTSFDIHHEHIKICADAESFAASAEVFSIFTDLPKASVHPIRLPRDLTTTVQTTMERADPHSPVLDPPVDWTSARIYQKLRGEKCNAQRNLDSLFSRNFTTDEYLHLTRDLVPGSALQEARAFLKSTEAYDTENPKIFPLVYRAVAEQLGIFHESLKNVATYHSDASTMEDCAKCLPEQYCEQRLITEAAHLSLALLVASTISEARMFRMAQKNSLLQFWSEQDAMKDDEGGVDGQTILYDLSDSGEETEVGTCTSDADESV</sequence>
<dbReference type="Proteomes" id="UP001164286">
    <property type="component" value="Unassembled WGS sequence"/>
</dbReference>
<dbReference type="GeneID" id="77726672"/>
<organism evidence="1 2">
    <name type="scientific">Dioszegia hungarica</name>
    <dbReference type="NCBI Taxonomy" id="4972"/>
    <lineage>
        <taxon>Eukaryota</taxon>
        <taxon>Fungi</taxon>
        <taxon>Dikarya</taxon>
        <taxon>Basidiomycota</taxon>
        <taxon>Agaricomycotina</taxon>
        <taxon>Tremellomycetes</taxon>
        <taxon>Tremellales</taxon>
        <taxon>Bulleribasidiaceae</taxon>
        <taxon>Dioszegia</taxon>
    </lineage>
</organism>